<dbReference type="InParanoid" id="J4I800"/>
<dbReference type="HOGENOM" id="CLU_039327_0_0_1"/>
<dbReference type="Proteomes" id="UP000006352">
    <property type="component" value="Unassembled WGS sequence"/>
</dbReference>
<dbReference type="AlphaFoldDB" id="J4I800"/>
<keyword evidence="2" id="KW-1185">Reference proteome</keyword>
<sequence>MGFFSFLYQSPRASATETDPIVDLTTLYPPRNPAVMRRITKEPHIPIEIVMNILETAYDDDEPESNVKLFASCALVCRDWSFIAQKLLFRHVTLDNQTAYIAFQHAVDRSSPRGRMLGDSVMHMRLTLDHNQPYRLSQRSFARAVTFCPNLLELRIALFGEGGPGFDVVGSPDSERMKRPAPSFDERTLALLRTGPSIQSLHFSNWSDNSSSLCQLLDIWPTLKSLSISGVPPQLLNSAAPFPCPLEELRMNFQTAPSVDFMKWLLHNSTSSLRTLEMEREPPLDLLEHLISEHGASLQSLALPSCGGHDAVAALQRCDALRELRIESAWAPPVIFKSLSDSVEHIAFGIDADTPLQPLEKAIKRSEGLRAVTLHIWHGGHDHPQLNAVKVACARRGIELRITEDIRVFRVITRGVLDSIPRPLEALY</sequence>
<evidence type="ECO:0000313" key="2">
    <source>
        <dbReference type="Proteomes" id="UP000006352"/>
    </source>
</evidence>
<dbReference type="EMBL" id="HE796889">
    <property type="protein sequence ID" value="CCL98546.1"/>
    <property type="molecule type" value="Genomic_DNA"/>
</dbReference>
<name>J4I800_9APHY</name>
<gene>
    <name evidence="1" type="ORF">FIBRA_00546</name>
</gene>
<dbReference type="STRING" id="599839.J4I800"/>
<dbReference type="RefSeq" id="XP_012177829.1">
    <property type="nucleotide sequence ID" value="XM_012322439.1"/>
</dbReference>
<evidence type="ECO:0000313" key="1">
    <source>
        <dbReference type="EMBL" id="CCL98546.1"/>
    </source>
</evidence>
<accession>J4I800</accession>
<dbReference type="InterPro" id="IPR032675">
    <property type="entry name" value="LRR_dom_sf"/>
</dbReference>
<organism evidence="1 2">
    <name type="scientific">Fibroporia radiculosa</name>
    <dbReference type="NCBI Taxonomy" id="599839"/>
    <lineage>
        <taxon>Eukaryota</taxon>
        <taxon>Fungi</taxon>
        <taxon>Dikarya</taxon>
        <taxon>Basidiomycota</taxon>
        <taxon>Agaricomycotina</taxon>
        <taxon>Agaricomycetes</taxon>
        <taxon>Polyporales</taxon>
        <taxon>Fibroporiaceae</taxon>
        <taxon>Fibroporia</taxon>
    </lineage>
</organism>
<reference evidence="1 2" key="1">
    <citation type="journal article" date="2012" name="Appl. Environ. Microbiol.">
        <title>Short-read sequencing for genomic analysis of the brown rot fungus Fibroporia radiculosa.</title>
        <authorList>
            <person name="Tang J.D."/>
            <person name="Perkins A.D."/>
            <person name="Sonstegard T.S."/>
            <person name="Schroeder S.G."/>
            <person name="Burgess S.C."/>
            <person name="Diehl S.V."/>
        </authorList>
    </citation>
    <scope>NUCLEOTIDE SEQUENCE [LARGE SCALE GENOMIC DNA]</scope>
    <source>
        <strain evidence="1 2">TFFH 294</strain>
    </source>
</reference>
<dbReference type="OrthoDB" id="2522283at2759"/>
<dbReference type="SUPFAM" id="SSF52047">
    <property type="entry name" value="RNI-like"/>
    <property type="match status" value="1"/>
</dbReference>
<protein>
    <submittedName>
        <fullName evidence="1">Uncharacterized protein</fullName>
    </submittedName>
</protein>
<dbReference type="Gene3D" id="3.80.10.10">
    <property type="entry name" value="Ribonuclease Inhibitor"/>
    <property type="match status" value="1"/>
</dbReference>
<dbReference type="GeneID" id="24093457"/>
<proteinExistence type="predicted"/>